<reference evidence="6" key="1">
    <citation type="submission" date="2020-11" db="EMBL/GenBank/DDBJ databases">
        <title>Bacterial whole genome sequence for Caenimonas sp. DR4.4.</title>
        <authorList>
            <person name="Le V."/>
            <person name="Ko S.-R."/>
            <person name="Ahn C.-Y."/>
            <person name="Oh H.-M."/>
        </authorList>
    </citation>
    <scope>NUCLEOTIDE SEQUENCE</scope>
    <source>
        <strain evidence="6">DR4.4</strain>
    </source>
</reference>
<evidence type="ECO:0000256" key="3">
    <source>
        <dbReference type="ARBA" id="ARBA00022837"/>
    </source>
</evidence>
<dbReference type="PANTHER" id="PTHR38340">
    <property type="entry name" value="S-LAYER PROTEIN"/>
    <property type="match status" value="1"/>
</dbReference>
<dbReference type="SUPFAM" id="SSF51120">
    <property type="entry name" value="beta-Roll"/>
    <property type="match status" value="15"/>
</dbReference>
<proteinExistence type="predicted"/>
<feature type="domain" description="Haemolysin-type calcium binding-related" evidence="5">
    <location>
        <begin position="1104"/>
        <end position="1142"/>
    </location>
</feature>
<sequence length="2728" mass="274344">MLGLAGNDYLEGNAGGDVLIGGDGQDKLVGGAGFDSYRFIGRAGNDSIVDNDGQGEIMVGDDTLTGGAQVSNNVWQSDDKKVVYTRMGENLVIGERTSAGSSTVIATILVKGWQNSQLGVSLSDEAAAAPEVAQTLIGDFKKKVSSNDPNKYAFDDHGNYISDGAESDARDLITGTADADLIKGLGGNDALLGRAGDDSIEGGPGIDVLQGGTGTDTLDGGDGDDILYGSSMGNLTYPATVDFQPPPPDFRTVLAQGFGWWLTTNGSADVDGIPKRFLNATVQRDAQMDDSGNVIDGGIGNDLIISGPGADQAEGGEGQDLIYGMGATDVLWGDAGDDVIYGDGPTNNPDGSLLTWAPADTHATDFIDGGEGNDTMLGQGGDDEVWGDDGNDMIYGDDRDTIVTPVALHGSDYIDGEAGDDTLFGGGTDDELYGGSGSDVMYGDDSLAERVPEASQGDDFLDGEEGNDRLIGGAKDDQLFGGTGDDVIWADDGGHIGGEPGSFDPATDGNDYADGEEGNDVLLGEGGSDQLFGGEGNDTLTGDDIVSRLPASFHGADALHGGDGDDSMVGGGGADTLTGGLGNDKLFGDADDVPVPNQGNDVLDGGAGNDSLRGFGGDDQLAGGEGNDTVQGEAGDDVVAGGDGDDDVQGGDGADIVAGDAGNDIVSGQAGSDTLAGGDGNDELQGGEDADVLTGDAGNDTLFGQAGDDALDGGAGNDTLQGGVGSDTLTGDGSDLLLGEDGNDVLMATGGAAAMDGGAGNDWLQGGGIMLGGLGDDTLVGWGPDVQGGAGNDTYVIEQVAGNVWLTDTQGVSDIRITGATAATMTMEPSMPLDFGQPIDTNLLRLTVGGLTLDTQGLLSGAIGTIEVNGRAYQAAELFGQTFIYEMSKTTGAAGAALQGGREADTLTSTGGGATLAGGAGDDTLTGSGGNNTYRYNANDGADTMQDAGGGTLVFGAGIGQGDLKLSTDTNAMVITVGAGAANSIHLMGFNAASPAQPTGVSTFKFADGSTLTQAQLIARGFDITGTAASESLQGTSLADRMTGGAGADTLAGHAGADVYTFNVGDGTDLIADGDTAAGTGDALVFGAGISPADIVGLRTGNDVTLVVSGTSDQVTLRGYFASNADTVEQIRFNDGTTWTSANVLAAVDAGNARDWTLTGDAGSNILIGLGGNDVLSGLGGNDTLLGGPGNDTLDGGIGDDSLAGGAGSDLYLVSGLGEQDRIDEANGGDAAGVDTVRMDAIASTQASFSIYGNDLGVMDATGVVRLVVANQYLAGSAANQVERFEFADGVVLTAQDVQEKLMTGGRGADWITGSALNDAMTGGWGGDTLTAGAGADTLHGNQGSDGLNGEADDDQLFGDEADDTLFGGDGNDTLDGGTGADRLDGGLGNDVYSYAAGQGMDIVTADAGGVDRVQLAPGITTANVTVHRISSPPASDLAFKGDSLVVQLNGGGDQLWIANYFDLAAPGNVETIRFADGTSWDYATVTAKLGTQGGTANTLTGTTKADTFTVDHTNDVINDTTTTDVDTVNASVGYRLPASGTVTNLTLTGSLDLFAVGTKDSADTLRGNTGSNRLEYLGGPSLPGDTLIGGAGDDVYVLKAANMPVNYNEPATMGGVVITELAGEGVDTVLSGYWSNQLPANAENLILTVPNTTDPQSFGYNPNGAGDYTHRQTGNAQDNLIDTTAYEELATSQSWYAHRTRPHFIGVAEFRLDGGAGADTLVGGRMSDTYVVDNPGDTVVETGVTQQGLDWSNDTVETPYATSLLTQYPNIENVTLAGSSPVGATGNARANRLDGSQNGAGNALTGGAGNDTYVVGLGDTVVERAGEGTDTVLVTSGASTHLADYANVESLRLQPGADSSNVYGTPGADTLTGNTANNQIWGDAGEDFLEDQSDDVLYVGWGSVIESRAAQDADVLFGGAGDDFLSSRGGVDTLDGGAGDDNLRVYYTGRSAVLRLGLGDGHDTFMQDAGAPVAVTVELKAGLGLDGVQFAPDAGRITVSVADGSSVRIADTNAVSLRLPDGTTFGAAEIDIMSRTSDRTTPTALADLLYGTPGADTINALAGNDIIYGAAGNDTLTGGQGADVYRFGKGFGQDLVDDVAPGGGGTDDGAIDTIEFDATAAVADIAVSQQLTSGSANLVLAIASTGDTLTIQREYAAGNAGAVEQVKFADGTLWDLATLKGKVTGTIGTEAADTMTAPATSYRLEGRGGNDTLTGGAGNDTLDGGTGADKLTGGTGNDTYYVDSLTDQVVEVSTGGTLDVVIAGVDAYVLPTAVERGQLAAGTANWSLTGYTTANTLVGNAGANRLDGGAGIDTLQGGAGNDLYIVDVATDIITEASGEGIDSVQAAVTFTLPVNVENLTLTGTATKLVATGNAGDNLLIGNSVANTLSGLAGNDRLDGGAGNDSMTGGAGNDTFVVDATGDTTVEAAAGGLDTVETNLTWTLGTEVEKLLLTGANAVNGTGNASINWLVGNTANNTLNGLAGADVLQGGAGTDTLTDTAGNGAFDGGAGNDVLTAGAGNDLLAGGIGNDTYTLGAGADIVAFDKGDGVDTIKAPLSGAGLGELNDVLSLGKIRLADINFSRETNDLVLRVTGTTDAIRFTSWYAATGDQTFTKLQVMVDSTADYQPGSTDALYASRITVLDFKQLVAGYDAARASNPALVNWSPQESLLHTARLTSSDSLAHGGNLAYRYAEDGALANVQYEGSTGELAAVGFVGTLQDILYGLVS</sequence>
<feature type="compositionally biased region" description="Acidic residues" evidence="4">
    <location>
        <begin position="680"/>
        <end position="691"/>
    </location>
</feature>
<feature type="compositionally biased region" description="Low complexity" evidence="4">
    <location>
        <begin position="654"/>
        <end position="664"/>
    </location>
</feature>
<comment type="subcellular location">
    <subcellularLocation>
        <location evidence="1">Secreted</location>
    </subcellularLocation>
</comment>
<organism evidence="6 7">
    <name type="scientific">Caenimonas aquaedulcis</name>
    <dbReference type="NCBI Taxonomy" id="2793270"/>
    <lineage>
        <taxon>Bacteria</taxon>
        <taxon>Pseudomonadati</taxon>
        <taxon>Pseudomonadota</taxon>
        <taxon>Betaproteobacteria</taxon>
        <taxon>Burkholderiales</taxon>
        <taxon>Comamonadaceae</taxon>
        <taxon>Caenimonas</taxon>
    </lineage>
</organism>
<dbReference type="InterPro" id="IPR001343">
    <property type="entry name" value="Hemolysn_Ca-bd"/>
</dbReference>
<evidence type="ECO:0000259" key="5">
    <source>
        <dbReference type="Pfam" id="PF06594"/>
    </source>
</evidence>
<dbReference type="Pfam" id="PF00353">
    <property type="entry name" value="HemolysinCabind"/>
    <property type="match status" value="28"/>
</dbReference>
<feature type="compositionally biased region" description="Low complexity" evidence="4">
    <location>
        <begin position="630"/>
        <end position="640"/>
    </location>
</feature>
<evidence type="ECO:0000256" key="2">
    <source>
        <dbReference type="ARBA" id="ARBA00022525"/>
    </source>
</evidence>
<dbReference type="PROSITE" id="PS00330">
    <property type="entry name" value="HEMOLYSIN_CALCIUM"/>
    <property type="match status" value="18"/>
</dbReference>
<feature type="region of interest" description="Disordered" evidence="4">
    <location>
        <begin position="585"/>
        <end position="736"/>
    </location>
</feature>
<dbReference type="InterPro" id="IPR011049">
    <property type="entry name" value="Serralysin-like_metalloprot_C"/>
</dbReference>
<dbReference type="EMBL" id="JADWYS010000001">
    <property type="protein sequence ID" value="MBG9387540.1"/>
    <property type="molecule type" value="Genomic_DNA"/>
</dbReference>
<protein>
    <recommendedName>
        <fullName evidence="5">Haemolysin-type calcium binding-related domain-containing protein</fullName>
    </recommendedName>
</protein>
<dbReference type="PANTHER" id="PTHR38340:SF1">
    <property type="entry name" value="S-LAYER PROTEIN"/>
    <property type="match status" value="1"/>
</dbReference>
<feature type="domain" description="Haemolysin-type calcium binding-related" evidence="5">
    <location>
        <begin position="1267"/>
        <end position="1296"/>
    </location>
</feature>
<dbReference type="Proteomes" id="UP000651050">
    <property type="component" value="Unassembled WGS sequence"/>
</dbReference>
<evidence type="ECO:0000313" key="7">
    <source>
        <dbReference type="Proteomes" id="UP000651050"/>
    </source>
</evidence>
<feature type="domain" description="Haemolysin-type calcium binding-related" evidence="5">
    <location>
        <begin position="1445"/>
        <end position="1485"/>
    </location>
</feature>
<dbReference type="Gene3D" id="2.150.10.10">
    <property type="entry name" value="Serralysin-like metalloprotease, C-terminal"/>
    <property type="match status" value="20"/>
</dbReference>
<feature type="domain" description="Haemolysin-type calcium binding-related" evidence="5">
    <location>
        <begin position="2138"/>
        <end position="2179"/>
    </location>
</feature>
<dbReference type="PRINTS" id="PR00313">
    <property type="entry name" value="CABNDNGRPT"/>
</dbReference>
<dbReference type="GO" id="GO:0005576">
    <property type="term" value="C:extracellular region"/>
    <property type="evidence" value="ECO:0007669"/>
    <property type="project" value="UniProtKB-SubCell"/>
</dbReference>
<accession>A0A931H2X9</accession>
<evidence type="ECO:0000256" key="4">
    <source>
        <dbReference type="SAM" id="MobiDB-lite"/>
    </source>
</evidence>
<keyword evidence="3" id="KW-0106">Calcium</keyword>
<dbReference type="Pfam" id="PF06594">
    <property type="entry name" value="HCBP_related"/>
    <property type="match status" value="4"/>
</dbReference>
<evidence type="ECO:0000313" key="6">
    <source>
        <dbReference type="EMBL" id="MBG9387540.1"/>
    </source>
</evidence>
<comment type="caution">
    <text evidence="6">The sequence shown here is derived from an EMBL/GenBank/DDBJ whole genome shotgun (WGS) entry which is preliminary data.</text>
</comment>
<feature type="compositionally biased region" description="Acidic residues" evidence="4">
    <location>
        <begin position="1351"/>
        <end position="1364"/>
    </location>
</feature>
<name>A0A931H2X9_9BURK</name>
<dbReference type="InterPro" id="IPR050557">
    <property type="entry name" value="RTX_toxin/Mannuronan_C5-epim"/>
</dbReference>
<dbReference type="GO" id="GO:0005509">
    <property type="term" value="F:calcium ion binding"/>
    <property type="evidence" value="ECO:0007669"/>
    <property type="project" value="InterPro"/>
</dbReference>
<feature type="region of interest" description="Disordered" evidence="4">
    <location>
        <begin position="1336"/>
        <end position="1382"/>
    </location>
</feature>
<feature type="region of interest" description="Disordered" evidence="4">
    <location>
        <begin position="2202"/>
        <end position="2231"/>
    </location>
</feature>
<dbReference type="InterPro" id="IPR018511">
    <property type="entry name" value="Hemolysin-typ_Ca-bd_CS"/>
</dbReference>
<dbReference type="InterPro" id="IPR010566">
    <property type="entry name" value="Haemolys_ca-bd"/>
</dbReference>
<keyword evidence="2" id="KW-0964">Secreted</keyword>
<feature type="compositionally biased region" description="Low complexity" evidence="4">
    <location>
        <begin position="726"/>
        <end position="736"/>
    </location>
</feature>
<keyword evidence="7" id="KW-1185">Reference proteome</keyword>
<evidence type="ECO:0000256" key="1">
    <source>
        <dbReference type="ARBA" id="ARBA00004613"/>
    </source>
</evidence>
<gene>
    <name evidence="6" type="ORF">I5803_05895</name>
</gene>